<dbReference type="GO" id="GO:0003954">
    <property type="term" value="F:NADH dehydrogenase activity"/>
    <property type="evidence" value="ECO:0007669"/>
    <property type="project" value="TreeGrafter"/>
</dbReference>
<feature type="non-terminal residue" evidence="11">
    <location>
        <position position="1"/>
    </location>
</feature>
<feature type="transmembrane region" description="Helical" evidence="9">
    <location>
        <begin position="257"/>
        <end position="289"/>
    </location>
</feature>
<feature type="transmembrane region" description="Helical" evidence="9">
    <location>
        <begin position="82"/>
        <end position="102"/>
    </location>
</feature>
<gene>
    <name evidence="11" type="ORF">ALC60_08191</name>
</gene>
<evidence type="ECO:0000256" key="2">
    <source>
        <dbReference type="ARBA" id="ARBA00004141"/>
    </source>
</evidence>
<evidence type="ECO:0000256" key="3">
    <source>
        <dbReference type="ARBA" id="ARBA00012944"/>
    </source>
</evidence>
<dbReference type="InterPro" id="IPR001750">
    <property type="entry name" value="ND/Mrp_TM"/>
</dbReference>
<evidence type="ECO:0000256" key="7">
    <source>
        <dbReference type="ARBA" id="ARBA00031027"/>
    </source>
</evidence>
<keyword evidence="6 9" id="KW-0472">Membrane</keyword>
<evidence type="ECO:0000256" key="6">
    <source>
        <dbReference type="ARBA" id="ARBA00023136"/>
    </source>
</evidence>
<feature type="transmembrane region" description="Helical" evidence="9">
    <location>
        <begin position="174"/>
        <end position="194"/>
    </location>
</feature>
<evidence type="ECO:0000256" key="8">
    <source>
        <dbReference type="ARBA" id="ARBA00049551"/>
    </source>
</evidence>
<keyword evidence="12" id="KW-1185">Reference proteome</keyword>
<comment type="catalytic activity">
    <reaction evidence="8">
        <text>a ubiquinone + NADH + 5 H(+)(in) = a ubiquinol + NAD(+) + 4 H(+)(out)</text>
        <dbReference type="Rhea" id="RHEA:29091"/>
        <dbReference type="Rhea" id="RHEA-COMP:9565"/>
        <dbReference type="Rhea" id="RHEA-COMP:9566"/>
        <dbReference type="ChEBI" id="CHEBI:15378"/>
        <dbReference type="ChEBI" id="CHEBI:16389"/>
        <dbReference type="ChEBI" id="CHEBI:17976"/>
        <dbReference type="ChEBI" id="CHEBI:57540"/>
        <dbReference type="ChEBI" id="CHEBI:57945"/>
        <dbReference type="EC" id="7.1.1.2"/>
    </reaction>
</comment>
<dbReference type="GO" id="GO:0016020">
    <property type="term" value="C:membrane"/>
    <property type="evidence" value="ECO:0007669"/>
    <property type="project" value="UniProtKB-SubCell"/>
</dbReference>
<feature type="transmembrane region" description="Helical" evidence="9">
    <location>
        <begin position="215"/>
        <end position="237"/>
    </location>
</feature>
<evidence type="ECO:0000313" key="11">
    <source>
        <dbReference type="EMBL" id="KYQ52681.1"/>
    </source>
</evidence>
<evidence type="ECO:0000313" key="12">
    <source>
        <dbReference type="Proteomes" id="UP000075809"/>
    </source>
</evidence>
<dbReference type="GO" id="GO:0015990">
    <property type="term" value="P:electron transport coupled proton transport"/>
    <property type="evidence" value="ECO:0007669"/>
    <property type="project" value="TreeGrafter"/>
</dbReference>
<reference evidence="11 12" key="1">
    <citation type="submission" date="2015-09" db="EMBL/GenBank/DDBJ databases">
        <title>Trachymyrmex zeteki WGS genome.</title>
        <authorList>
            <person name="Nygaard S."/>
            <person name="Hu H."/>
            <person name="Boomsma J."/>
            <person name="Zhang G."/>
        </authorList>
    </citation>
    <scope>NUCLEOTIDE SEQUENCE [LARGE SCALE GENOMIC DNA]</scope>
    <source>
        <strain evidence="11">Tzet28-1</strain>
        <tissue evidence="11">Whole body</tissue>
    </source>
</reference>
<sequence length="339" mass="38564">DGLGITSYCLIIYYHNYTSYNSAIVTVLCNRLEDVGILITLRLIITEAPTPVSALVHSSTLVTAGVYLIIRFQKFLMSTNINTSLCFISVTTIFMAGLIANFENDFKKIIALSTLRQLGLIIMILRIGQCILAFYHLLTHAIFKSILFMAAGTIIHSISNNQDIRMLGNLNESIPFTIISLIISNLALGGAPFFSGFYRKDLIIEYAYSNRNTNILITIIIIISLILTITYSIRFSYYLFFNKTIKFYRHTFLKENFIINLSIIIIILLRVSIGSLINWAFFFDLYLIFINTNKKLITLIFSLARIIIIVLVLSIICKLIKLNDHCCCMPYYLIFVSSI</sequence>
<dbReference type="GO" id="GO:0042773">
    <property type="term" value="P:ATP synthesis coupled electron transport"/>
    <property type="evidence" value="ECO:0007669"/>
    <property type="project" value="InterPro"/>
</dbReference>
<dbReference type="PANTHER" id="PTHR42829">
    <property type="entry name" value="NADH-UBIQUINONE OXIDOREDUCTASE CHAIN 5"/>
    <property type="match status" value="1"/>
</dbReference>
<evidence type="ECO:0000256" key="5">
    <source>
        <dbReference type="ARBA" id="ARBA00022989"/>
    </source>
</evidence>
<proteinExistence type="predicted"/>
<dbReference type="InterPro" id="IPR003945">
    <property type="entry name" value="NU5C-like"/>
</dbReference>
<organism evidence="11 12">
    <name type="scientific">Mycetomoellerius zeteki</name>
    <dbReference type="NCBI Taxonomy" id="64791"/>
    <lineage>
        <taxon>Eukaryota</taxon>
        <taxon>Metazoa</taxon>
        <taxon>Ecdysozoa</taxon>
        <taxon>Arthropoda</taxon>
        <taxon>Hexapoda</taxon>
        <taxon>Insecta</taxon>
        <taxon>Pterygota</taxon>
        <taxon>Neoptera</taxon>
        <taxon>Endopterygota</taxon>
        <taxon>Hymenoptera</taxon>
        <taxon>Apocrita</taxon>
        <taxon>Aculeata</taxon>
        <taxon>Formicoidea</taxon>
        <taxon>Formicidae</taxon>
        <taxon>Myrmicinae</taxon>
        <taxon>Mycetomoellerius</taxon>
    </lineage>
</organism>
<feature type="domain" description="NADH:quinone oxidoreductase/Mrp antiporter transmembrane" evidence="10">
    <location>
        <begin position="46"/>
        <end position="218"/>
    </location>
</feature>
<evidence type="ECO:0000259" key="10">
    <source>
        <dbReference type="Pfam" id="PF00361"/>
    </source>
</evidence>
<dbReference type="STRING" id="64791.A0A151WYA5"/>
<dbReference type="EC" id="7.1.1.2" evidence="3"/>
<feature type="transmembrane region" description="Helical" evidence="9">
    <location>
        <begin position="296"/>
        <end position="316"/>
    </location>
</feature>
<protein>
    <recommendedName>
        <fullName evidence="3">NADH:ubiquinone reductase (H(+)-translocating)</fullName>
        <ecNumber evidence="3">7.1.1.2</ecNumber>
    </recommendedName>
    <alternativeName>
        <fullName evidence="7">NADH dehydrogenase subunit 5</fullName>
    </alternativeName>
</protein>
<dbReference type="Proteomes" id="UP000075809">
    <property type="component" value="Unassembled WGS sequence"/>
</dbReference>
<comment type="subcellular location">
    <subcellularLocation>
        <location evidence="2">Membrane</location>
        <topology evidence="2">Multi-pass membrane protein</topology>
    </subcellularLocation>
</comment>
<dbReference type="GO" id="GO:0008137">
    <property type="term" value="F:NADH dehydrogenase (ubiquinone) activity"/>
    <property type="evidence" value="ECO:0007669"/>
    <property type="project" value="UniProtKB-EC"/>
</dbReference>
<evidence type="ECO:0000256" key="1">
    <source>
        <dbReference type="ARBA" id="ARBA00003257"/>
    </source>
</evidence>
<comment type="function">
    <text evidence="1">Core subunit of the mitochondrial membrane respiratory chain NADH dehydrogenase (Complex I) that is believed to belong to the minimal assembly required for catalysis. Complex I functions in the transfer of electrons from NADH to the respiratory chain. The immediate electron acceptor for the enzyme is believed to be ubiquinone.</text>
</comment>
<dbReference type="EMBL" id="KQ982659">
    <property type="protein sequence ID" value="KYQ52681.1"/>
    <property type="molecule type" value="Genomic_DNA"/>
</dbReference>
<keyword evidence="11" id="KW-0830">Ubiquinone</keyword>
<name>A0A151WYA5_9HYME</name>
<dbReference type="Pfam" id="PF00361">
    <property type="entry name" value="Proton_antipo_M"/>
    <property type="match status" value="1"/>
</dbReference>
<keyword evidence="5 9" id="KW-1133">Transmembrane helix</keyword>
<keyword evidence="4 9" id="KW-0812">Transmembrane</keyword>
<dbReference type="PANTHER" id="PTHR42829:SF2">
    <property type="entry name" value="NADH-UBIQUINONE OXIDOREDUCTASE CHAIN 5"/>
    <property type="match status" value="1"/>
</dbReference>
<feature type="transmembrane region" description="Helical" evidence="9">
    <location>
        <begin position="52"/>
        <end position="70"/>
    </location>
</feature>
<dbReference type="AlphaFoldDB" id="A0A151WYA5"/>
<evidence type="ECO:0000256" key="4">
    <source>
        <dbReference type="ARBA" id="ARBA00022692"/>
    </source>
</evidence>
<evidence type="ECO:0000256" key="9">
    <source>
        <dbReference type="SAM" id="Phobius"/>
    </source>
</evidence>
<feature type="transmembrane region" description="Helical" evidence="9">
    <location>
        <begin position="114"/>
        <end position="134"/>
    </location>
</feature>
<accession>A0A151WYA5</accession>